<evidence type="ECO:0000256" key="1">
    <source>
        <dbReference type="SAM" id="MobiDB-lite"/>
    </source>
</evidence>
<gene>
    <name evidence="3" type="ORF">PG996_010688</name>
</gene>
<reference evidence="3 4" key="1">
    <citation type="submission" date="2023-01" db="EMBL/GenBank/DDBJ databases">
        <title>Analysis of 21 Apiospora genomes using comparative genomics revels a genus with tremendous synthesis potential of carbohydrate active enzymes and secondary metabolites.</title>
        <authorList>
            <person name="Sorensen T."/>
        </authorList>
    </citation>
    <scope>NUCLEOTIDE SEQUENCE [LARGE SCALE GENOMIC DNA]</scope>
    <source>
        <strain evidence="3 4">CBS 83171</strain>
    </source>
</reference>
<dbReference type="Proteomes" id="UP001446871">
    <property type="component" value="Unassembled WGS sequence"/>
</dbReference>
<feature type="region of interest" description="Disordered" evidence="1">
    <location>
        <begin position="1"/>
        <end position="60"/>
    </location>
</feature>
<feature type="domain" description="DUF7907" evidence="2">
    <location>
        <begin position="61"/>
        <end position="230"/>
    </location>
</feature>
<dbReference type="Pfam" id="PF25484">
    <property type="entry name" value="DUF7907"/>
    <property type="match status" value="1"/>
</dbReference>
<feature type="compositionally biased region" description="Pro residues" evidence="1">
    <location>
        <begin position="135"/>
        <end position="148"/>
    </location>
</feature>
<sequence>MDPRKIRPSLDPNPLDSRKHRLSADLHIFPRTEQTSRPRPRCRRPLESRQVVPHYPPTQQSKGFTLIANVTDPSKDFTTPINGWLLSGLHVGAGLSDASLSSQVGRIFYQNGKFLVPRKKPATTKPTPSATAAPRPSPGASPWTPRPTPGGEGVLHGISVNAGSGEAGVQLAHFPEHYPILRVPAHQPGTYVACNQTEPYYRQNFITVRAVYDNLPVPDECVAITLVPQCAELPALPAGSLASHEFANEVNCYADVAAINWSEYGP</sequence>
<dbReference type="EMBL" id="JAQQWM010000006">
    <property type="protein sequence ID" value="KAK8060758.1"/>
    <property type="molecule type" value="Genomic_DNA"/>
</dbReference>
<protein>
    <recommendedName>
        <fullName evidence="2">DUF7907 domain-containing protein</fullName>
    </recommendedName>
</protein>
<feature type="compositionally biased region" description="Basic and acidic residues" evidence="1">
    <location>
        <begin position="22"/>
        <end position="36"/>
    </location>
</feature>
<name>A0ABR1UPC5_9PEZI</name>
<organism evidence="3 4">
    <name type="scientific">Apiospora saccharicola</name>
    <dbReference type="NCBI Taxonomy" id="335842"/>
    <lineage>
        <taxon>Eukaryota</taxon>
        <taxon>Fungi</taxon>
        <taxon>Dikarya</taxon>
        <taxon>Ascomycota</taxon>
        <taxon>Pezizomycotina</taxon>
        <taxon>Sordariomycetes</taxon>
        <taxon>Xylariomycetidae</taxon>
        <taxon>Amphisphaeriales</taxon>
        <taxon>Apiosporaceae</taxon>
        <taxon>Apiospora</taxon>
    </lineage>
</organism>
<evidence type="ECO:0000313" key="3">
    <source>
        <dbReference type="EMBL" id="KAK8060758.1"/>
    </source>
</evidence>
<accession>A0ABR1UPC5</accession>
<evidence type="ECO:0000313" key="4">
    <source>
        <dbReference type="Proteomes" id="UP001446871"/>
    </source>
</evidence>
<proteinExistence type="predicted"/>
<feature type="region of interest" description="Disordered" evidence="1">
    <location>
        <begin position="118"/>
        <end position="154"/>
    </location>
</feature>
<keyword evidence="4" id="KW-1185">Reference proteome</keyword>
<dbReference type="InterPro" id="IPR057229">
    <property type="entry name" value="DUF7907"/>
</dbReference>
<comment type="caution">
    <text evidence="3">The sequence shown here is derived from an EMBL/GenBank/DDBJ whole genome shotgun (WGS) entry which is preliminary data.</text>
</comment>
<evidence type="ECO:0000259" key="2">
    <source>
        <dbReference type="Pfam" id="PF25484"/>
    </source>
</evidence>
<feature type="compositionally biased region" description="Low complexity" evidence="1">
    <location>
        <begin position="123"/>
        <end position="134"/>
    </location>
</feature>